<reference evidence="1" key="1">
    <citation type="submission" date="2021-10" db="EMBL/GenBank/DDBJ databases">
        <title>Melipona bicolor Genome sequencing and assembly.</title>
        <authorList>
            <person name="Araujo N.S."/>
            <person name="Arias M.C."/>
        </authorList>
    </citation>
    <scope>NUCLEOTIDE SEQUENCE</scope>
    <source>
        <strain evidence="1">USP_2M_L1-L4_2017</strain>
        <tissue evidence="1">Whole body</tissue>
    </source>
</reference>
<comment type="caution">
    <text evidence="1">The sequence shown here is derived from an EMBL/GenBank/DDBJ whole genome shotgun (WGS) entry which is preliminary data.</text>
</comment>
<protein>
    <submittedName>
        <fullName evidence="1">Uncharacterized protein</fullName>
    </submittedName>
</protein>
<sequence length="120" mass="14359">MTYITNGLQERASASSWRCLHGSFMLGRGGKWRVGGRRRRRRRREKRVRQSPLPLHANIPAVLRLYRESREKRKKWYKIGARCLTKVEQFLEKTRWDHPAQRIVRNLGIVRYVEDVSDVD</sequence>
<dbReference type="Proteomes" id="UP001177670">
    <property type="component" value="Unassembled WGS sequence"/>
</dbReference>
<accession>A0AA40FJ03</accession>
<keyword evidence="2" id="KW-1185">Reference proteome</keyword>
<evidence type="ECO:0000313" key="1">
    <source>
        <dbReference type="EMBL" id="KAK1119871.1"/>
    </source>
</evidence>
<name>A0AA40FJ03_9HYME</name>
<evidence type="ECO:0000313" key="2">
    <source>
        <dbReference type="Proteomes" id="UP001177670"/>
    </source>
</evidence>
<organism evidence="1 2">
    <name type="scientific">Melipona bicolor</name>
    <dbReference type="NCBI Taxonomy" id="60889"/>
    <lineage>
        <taxon>Eukaryota</taxon>
        <taxon>Metazoa</taxon>
        <taxon>Ecdysozoa</taxon>
        <taxon>Arthropoda</taxon>
        <taxon>Hexapoda</taxon>
        <taxon>Insecta</taxon>
        <taxon>Pterygota</taxon>
        <taxon>Neoptera</taxon>
        <taxon>Endopterygota</taxon>
        <taxon>Hymenoptera</taxon>
        <taxon>Apocrita</taxon>
        <taxon>Aculeata</taxon>
        <taxon>Apoidea</taxon>
        <taxon>Anthophila</taxon>
        <taxon>Apidae</taxon>
        <taxon>Melipona</taxon>
    </lineage>
</organism>
<proteinExistence type="predicted"/>
<gene>
    <name evidence="1" type="ORF">K0M31_012948</name>
</gene>
<dbReference type="EMBL" id="JAHYIQ010000034">
    <property type="protein sequence ID" value="KAK1119871.1"/>
    <property type="molecule type" value="Genomic_DNA"/>
</dbReference>
<dbReference type="AlphaFoldDB" id="A0AA40FJ03"/>